<dbReference type="EMBL" id="AEWV01000051">
    <property type="protein sequence ID" value="EGC16065.1"/>
    <property type="molecule type" value="Genomic_DNA"/>
</dbReference>
<proteinExistence type="predicted"/>
<dbReference type="STRING" id="888741.HMPREF9098_2513"/>
<dbReference type="Proteomes" id="UP000004088">
    <property type="component" value="Unassembled WGS sequence"/>
</dbReference>
<feature type="domain" description="Glycosyltransferase RgtA/B/C/D-like" evidence="2">
    <location>
        <begin position="1"/>
        <end position="138"/>
    </location>
</feature>
<dbReference type="Pfam" id="PF13231">
    <property type="entry name" value="PMT_2"/>
    <property type="match status" value="1"/>
</dbReference>
<feature type="transmembrane region" description="Helical" evidence="1">
    <location>
        <begin position="59"/>
        <end position="77"/>
    </location>
</feature>
<gene>
    <name evidence="3" type="ORF">HMPREF9098_2513</name>
</gene>
<dbReference type="RefSeq" id="WP_003784942.1">
    <property type="nucleotide sequence ID" value="NZ_GL870934.1"/>
</dbReference>
<evidence type="ECO:0000256" key="1">
    <source>
        <dbReference type="SAM" id="Phobius"/>
    </source>
</evidence>
<feature type="transmembrane region" description="Helical" evidence="1">
    <location>
        <begin position="124"/>
        <end position="147"/>
    </location>
</feature>
<reference evidence="3 4" key="1">
    <citation type="submission" date="2011-01" db="EMBL/GenBank/DDBJ databases">
        <authorList>
            <person name="Muzny D."/>
            <person name="Qin X."/>
            <person name="Deng J."/>
            <person name="Jiang H."/>
            <person name="Liu Y."/>
            <person name="Qu J."/>
            <person name="Song X.-Z."/>
            <person name="Zhang L."/>
            <person name="Thornton R."/>
            <person name="Coyle M."/>
            <person name="Francisco L."/>
            <person name="Jackson L."/>
            <person name="Javaid M."/>
            <person name="Korchina V."/>
            <person name="Kovar C."/>
            <person name="Mata R."/>
            <person name="Mathew T."/>
            <person name="Ngo R."/>
            <person name="Nguyen L."/>
            <person name="Nguyen N."/>
            <person name="Okwuonu G."/>
            <person name="Ongeri F."/>
            <person name="Pham C."/>
            <person name="Simmons D."/>
            <person name="Wilczek-Boney K."/>
            <person name="Hale W."/>
            <person name="Jakkamsetti A."/>
            <person name="Pham P."/>
            <person name="Ruth R."/>
            <person name="San Lucas F."/>
            <person name="Warren J."/>
            <person name="Zhang J."/>
            <person name="Zhao Z."/>
            <person name="Zhou C."/>
            <person name="Zhu D."/>
            <person name="Lee S."/>
            <person name="Bess C."/>
            <person name="Blankenburg K."/>
            <person name="Forbes L."/>
            <person name="Fu Q."/>
            <person name="Gubbala S."/>
            <person name="Hirani K."/>
            <person name="Jayaseelan J.C."/>
            <person name="Lara F."/>
            <person name="Munidasa M."/>
            <person name="Palculict T."/>
            <person name="Patil S."/>
            <person name="Pu L.-L."/>
            <person name="Saada N."/>
            <person name="Tang L."/>
            <person name="Weissenberger G."/>
            <person name="Zhu Y."/>
            <person name="Hemphill L."/>
            <person name="Shang Y."/>
            <person name="Youmans B."/>
            <person name="Ayvaz T."/>
            <person name="Ross M."/>
            <person name="Santibanez J."/>
            <person name="Aqrawi P."/>
            <person name="Gross S."/>
            <person name="Joshi V."/>
            <person name="Fowler G."/>
            <person name="Nazareth L."/>
            <person name="Reid J."/>
            <person name="Worley K."/>
            <person name="Petrosino J."/>
            <person name="Highlander S."/>
            <person name="Gibbs R."/>
        </authorList>
    </citation>
    <scope>NUCLEOTIDE SEQUENCE [LARGE SCALE GENOMIC DNA]</scope>
    <source>
        <strain evidence="3 4">ATCC 33394</strain>
    </source>
</reference>
<keyword evidence="1" id="KW-1133">Transmembrane helix</keyword>
<organism evidence="3 4">
    <name type="scientific">Kingella denitrificans ATCC 33394</name>
    <dbReference type="NCBI Taxonomy" id="888741"/>
    <lineage>
        <taxon>Bacteria</taxon>
        <taxon>Pseudomonadati</taxon>
        <taxon>Pseudomonadota</taxon>
        <taxon>Betaproteobacteria</taxon>
        <taxon>Neisseriales</taxon>
        <taxon>Neisseriaceae</taxon>
        <taxon>Kingella</taxon>
    </lineage>
</organism>
<comment type="caution">
    <text evidence="3">The sequence shown here is derived from an EMBL/GenBank/DDBJ whole genome shotgun (WGS) entry which is preliminary data.</text>
</comment>
<feature type="transmembrane region" description="Helical" evidence="1">
    <location>
        <begin position="258"/>
        <end position="278"/>
    </location>
</feature>
<feature type="transmembrane region" description="Helical" evidence="1">
    <location>
        <begin position="207"/>
        <end position="224"/>
    </location>
</feature>
<keyword evidence="1" id="KW-0812">Transmembrane</keyword>
<feature type="transmembrane region" description="Helical" evidence="1">
    <location>
        <begin position="6"/>
        <end position="26"/>
    </location>
</feature>
<feature type="non-terminal residue" evidence="3">
    <location>
        <position position="281"/>
    </location>
</feature>
<keyword evidence="4" id="KW-1185">Reference proteome</keyword>
<sequence>TALTGSSFYVSLLLSWLCLAGIAWIISRFIRTQMQNQWGWLAVAILAVSRAFTDYSSSGLENPLVHLLMCLYVWFWLSERPLQQRFFATSLIYGLVYITRPDGIFLLTPASAYLLYQMFKQKQAWFKSSLLALLPVIAWETFSIIYYGTPVPNTALAKVNIDYERSVLLTQAYHYFKYNLQNDPLTSAGIILAIVSALFNRRLLTKLLAAGLTIQLLYICYVGADYMMGRFLSPSILMSVLILILNQYRMVRYEQVQAALVSALLLLTAMVQLPYTLIPNR</sequence>
<evidence type="ECO:0000313" key="4">
    <source>
        <dbReference type="Proteomes" id="UP000004088"/>
    </source>
</evidence>
<accession>F0F328</accession>
<keyword evidence="1" id="KW-0472">Membrane</keyword>
<name>F0F328_9NEIS</name>
<evidence type="ECO:0000313" key="3">
    <source>
        <dbReference type="EMBL" id="EGC16065.1"/>
    </source>
</evidence>
<feature type="transmembrane region" description="Helical" evidence="1">
    <location>
        <begin position="184"/>
        <end position="200"/>
    </location>
</feature>
<protein>
    <recommendedName>
        <fullName evidence="2">Glycosyltransferase RgtA/B/C/D-like domain-containing protein</fullName>
    </recommendedName>
</protein>
<dbReference type="InterPro" id="IPR038731">
    <property type="entry name" value="RgtA/B/C-like"/>
</dbReference>
<feature type="non-terminal residue" evidence="3">
    <location>
        <position position="1"/>
    </location>
</feature>
<evidence type="ECO:0000259" key="2">
    <source>
        <dbReference type="Pfam" id="PF13231"/>
    </source>
</evidence>
<dbReference type="AlphaFoldDB" id="F0F328"/>